<dbReference type="Proteomes" id="UP000601597">
    <property type="component" value="Unassembled WGS sequence"/>
</dbReference>
<reference evidence="2" key="1">
    <citation type="journal article" date="2019" name="Int. J. Syst. Evol. Microbiol.">
        <title>The Global Catalogue of Microorganisms (GCM) 10K type strain sequencing project: providing services to taxonomists for standard genome sequencing and annotation.</title>
        <authorList>
            <consortium name="The Broad Institute Genomics Platform"/>
            <consortium name="The Broad Institute Genome Sequencing Center for Infectious Disease"/>
            <person name="Wu L."/>
            <person name="Ma J."/>
        </authorList>
    </citation>
    <scope>NUCLEOTIDE SEQUENCE [LARGE SCALE GENOMIC DNA]</scope>
    <source>
        <strain evidence="2">KCTC 22280</strain>
    </source>
</reference>
<organism evidence="1 2">
    <name type="scientific">Marinobacter zhanjiangensis</name>
    <dbReference type="NCBI Taxonomy" id="578215"/>
    <lineage>
        <taxon>Bacteria</taxon>
        <taxon>Pseudomonadati</taxon>
        <taxon>Pseudomonadota</taxon>
        <taxon>Gammaproteobacteria</taxon>
        <taxon>Pseudomonadales</taxon>
        <taxon>Marinobacteraceae</taxon>
        <taxon>Marinobacter</taxon>
    </lineage>
</organism>
<name>A0ABQ3B756_9GAMM</name>
<keyword evidence="2" id="KW-1185">Reference proteome</keyword>
<dbReference type="EMBL" id="BMXV01000008">
    <property type="protein sequence ID" value="GGY82820.1"/>
    <property type="molecule type" value="Genomic_DNA"/>
</dbReference>
<accession>A0ABQ3B756</accession>
<sequence>MDQPNENAALEPAVRQFDAALDEFHRARRVDPTSSSLALLEHARCLMLMPGGFDALYRRVRAMESAGIFGTSDWAQPSILQPALAKRSLREAGEVTTIVEAISEIRMLAVASRDYFHPGISSEQARHFLTQVMALNLDLLSGQMSEADRERPRQMGLLVQQLYQYLIGHLGYESLLDSLVAEVWRLLDQGPVQVDSICDMIGQIAKCLYDPDIKTRGTGDATRLVRALYAPSPACAEDPGLPVYQQRLWEMGDAELSNEAACLASCMHDTGLASPYHAVMVRHLRATGQDDLIPAVLGLTMTGLDDLYCYNELVNALIDEAIYPETCQAVYGLTMMLERGSLFTPPVAQALWRQIKLTLSTETARTLTEAFGDARPPRVYLLAGVLNLLGQPLGVGQGNNPSCQSAIGLSLWAANEADYLLQVLAWAARDNEVLTRFEGHPVSSKDLEVGLVKETPVDVDPVSVVLIPHMDRLYGEMWRRCSDRDDDAHRWINPEFYGWWVNHEFQVVADIHTGEINDYEGFVSCFYASYHPYYNGNMPLIHPQPAGIAVTDSAARFVGRHAITILRVGLSPSNEMRVYFFNPNNDSGQDWGQGITCSTRGHGEFRGEASLPIAEFASRLYAFHYDPLETGDLTDVPEDELARVVALGRESWAAPDEE</sequence>
<evidence type="ECO:0000313" key="2">
    <source>
        <dbReference type="Proteomes" id="UP000601597"/>
    </source>
</evidence>
<comment type="caution">
    <text evidence="1">The sequence shown here is derived from an EMBL/GenBank/DDBJ whole genome shotgun (WGS) entry which is preliminary data.</text>
</comment>
<dbReference type="RefSeq" id="WP_189577934.1">
    <property type="nucleotide sequence ID" value="NZ_BMXV01000008.1"/>
</dbReference>
<evidence type="ECO:0000313" key="1">
    <source>
        <dbReference type="EMBL" id="GGY82820.1"/>
    </source>
</evidence>
<proteinExistence type="predicted"/>
<protein>
    <recommendedName>
        <fullName evidence="3">HDOD domain-containing protein</fullName>
    </recommendedName>
</protein>
<evidence type="ECO:0008006" key="3">
    <source>
        <dbReference type="Google" id="ProtNLM"/>
    </source>
</evidence>
<gene>
    <name evidence="1" type="ORF">GCM10007071_32890</name>
</gene>